<accession>A0AAU9N0M2</accession>
<keyword evidence="1" id="KW-0433">Leucine-rich repeat</keyword>
<sequence>MEERLRPTQINPSLNLKEKLRKFGAAENLRFYRKLTSVCIKFISLSFRGEDTRKTFVDHLYTALEQQGIYTYKDDETLPRGELIGPTLMKAIEESQIAVIVFSENYADSSWCLDELAHIMKCKDTRNQIVFPIFYNVDPSDVRKQKRKYGETFSKHELENKSNVESWRKALVDASNISGWEPKHIASGHESKVIKEIVDTISQRLQLVTSSANENLVGIAARMQGLESELQIGSGGVRMIGIWGVGGGGKTTLVSAIYDEFSSNFDGCCFVKNIREESRKNGLEKLQEKILSGVLKQKKVQGIGRVEEGRHMMLNKLCRKKVLIVLDDVDQLNQLKALAGSHDWYGEGSRIIITTRDEHVLNANRVDVKHNISLLNNDEAIKLFRKHACQDYRWTEDYKQLSKEVVSYAGGLPLALTVIGSFLCDKNIHEWRSALARLKEIPDDNILETLKVSFDGLKPLEQDLFLDIACFFRWEKKDTAMEILDACGFHPVIGVKVLIQKALITISRNGEFDMHDLVQEMGHHIVRGEHPKNPEKHSRIWNEDVLRLCAMDAMRESDKIEAIKMDFWIQPAKEQEQNLHSVAANMKNLRYMESIGDPAKSLFNDLPLRELCCLLLSFGKQKQLWEGFKLLPSLKLLKLHFMDKLTITPDFNGLPNLERFILYGCESLQEIDPSIGCLEKLVFLSIVYCRSLEMFPPIRGIKKLQTLEFPGQPKLVKFPKIQQQKMENLPHLDLDNSGSEVASYIESYSNYFVICWRCGCSNLPGVECCVEDPCLRRNIRLRFFHKLHELRFLRKLDLSVCHLGDEDIDSDVLEFPNLQELNLEGNYFARLNFSHLRVPRLKWLNVSSCEELVELSEMPSSIAVVIADDCSSLESFGDISNCKWLWKVSLLGDNKLGDGEILLDSMLQGNAIENHFISVRLQYQNPRAFVGRFFRGKTFTKRLPHVKWGRYMPLMLYIADTFRLRLPDDWCNDFCGFLIRIITPNRDMWIDIIIKQDPDQEDSQFEVWQESNEAPEPEYDGEVKTYVGYVSFSSLRRTTSLNSSYNIISFSIQRHWTSFSVEFVPRKSKDDPVQTTKVATDCSEFWHEENDEYKAFMIQDNSKSSISILYCDKTSEKSIHP</sequence>
<dbReference type="Proteomes" id="UP001157418">
    <property type="component" value="Unassembled WGS sequence"/>
</dbReference>
<dbReference type="Pfam" id="PF23282">
    <property type="entry name" value="WHD_ROQ1"/>
    <property type="match status" value="1"/>
</dbReference>
<dbReference type="SUPFAM" id="SSF52200">
    <property type="entry name" value="Toll/Interleukin receptor TIR domain"/>
    <property type="match status" value="1"/>
</dbReference>
<organism evidence="5 6">
    <name type="scientific">Lactuca virosa</name>
    <dbReference type="NCBI Taxonomy" id="75947"/>
    <lineage>
        <taxon>Eukaryota</taxon>
        <taxon>Viridiplantae</taxon>
        <taxon>Streptophyta</taxon>
        <taxon>Embryophyta</taxon>
        <taxon>Tracheophyta</taxon>
        <taxon>Spermatophyta</taxon>
        <taxon>Magnoliopsida</taxon>
        <taxon>eudicotyledons</taxon>
        <taxon>Gunneridae</taxon>
        <taxon>Pentapetalae</taxon>
        <taxon>asterids</taxon>
        <taxon>campanulids</taxon>
        <taxon>Asterales</taxon>
        <taxon>Asteraceae</taxon>
        <taxon>Cichorioideae</taxon>
        <taxon>Cichorieae</taxon>
        <taxon>Lactucinae</taxon>
        <taxon>Lactuca</taxon>
    </lineage>
</organism>
<dbReference type="Gene3D" id="3.80.10.10">
    <property type="entry name" value="Ribonuclease Inhibitor"/>
    <property type="match status" value="2"/>
</dbReference>
<dbReference type="InterPro" id="IPR000157">
    <property type="entry name" value="TIR_dom"/>
</dbReference>
<proteinExistence type="predicted"/>
<dbReference type="InterPro" id="IPR002182">
    <property type="entry name" value="NB-ARC"/>
</dbReference>
<dbReference type="InterPro" id="IPR042197">
    <property type="entry name" value="Apaf_helical"/>
</dbReference>
<dbReference type="SUPFAM" id="SSF52058">
    <property type="entry name" value="L domain-like"/>
    <property type="match status" value="1"/>
</dbReference>
<evidence type="ECO:0000313" key="6">
    <source>
        <dbReference type="Proteomes" id="UP001157418"/>
    </source>
</evidence>
<dbReference type="EMBL" id="CAKMRJ010003334">
    <property type="protein sequence ID" value="CAH1431597.1"/>
    <property type="molecule type" value="Genomic_DNA"/>
</dbReference>
<dbReference type="SMART" id="SM00255">
    <property type="entry name" value="TIR"/>
    <property type="match status" value="1"/>
</dbReference>
<dbReference type="FunFam" id="3.40.50.10140:FF:000007">
    <property type="entry name" value="Disease resistance protein (TIR-NBS-LRR class)"/>
    <property type="match status" value="1"/>
</dbReference>
<dbReference type="Gene3D" id="1.10.8.430">
    <property type="entry name" value="Helical domain of apoptotic protease-activating factors"/>
    <property type="match status" value="1"/>
</dbReference>
<dbReference type="Pfam" id="PF01582">
    <property type="entry name" value="TIR"/>
    <property type="match status" value="1"/>
</dbReference>
<dbReference type="PANTHER" id="PTHR11017:SF271">
    <property type="entry name" value="DISEASE RESISTANCE PROTEIN (TIR-NBS-LRR CLASS) FAMILY"/>
    <property type="match status" value="1"/>
</dbReference>
<dbReference type="SUPFAM" id="SSF52540">
    <property type="entry name" value="P-loop containing nucleoside triphosphate hydrolases"/>
    <property type="match status" value="1"/>
</dbReference>
<gene>
    <name evidence="5" type="ORF">LVIROSA_LOCUS18308</name>
</gene>
<reference evidence="5 6" key="1">
    <citation type="submission" date="2022-01" db="EMBL/GenBank/DDBJ databases">
        <authorList>
            <person name="Xiong W."/>
            <person name="Schranz E."/>
        </authorList>
    </citation>
    <scope>NUCLEOTIDE SEQUENCE [LARGE SCALE GENOMIC DNA]</scope>
</reference>
<dbReference type="InterPro" id="IPR058192">
    <property type="entry name" value="WHD_ROQ1-like"/>
</dbReference>
<evidence type="ECO:0000256" key="1">
    <source>
        <dbReference type="ARBA" id="ARBA00022614"/>
    </source>
</evidence>
<dbReference type="InterPro" id="IPR027417">
    <property type="entry name" value="P-loop_NTPase"/>
</dbReference>
<dbReference type="Gene3D" id="3.40.50.300">
    <property type="entry name" value="P-loop containing nucleotide triphosphate hydrolases"/>
    <property type="match status" value="1"/>
</dbReference>
<evidence type="ECO:0000259" key="4">
    <source>
        <dbReference type="PROSITE" id="PS50104"/>
    </source>
</evidence>
<dbReference type="GO" id="GO:0006952">
    <property type="term" value="P:defense response"/>
    <property type="evidence" value="ECO:0007669"/>
    <property type="project" value="InterPro"/>
</dbReference>
<feature type="domain" description="TIR" evidence="4">
    <location>
        <begin position="39"/>
        <end position="205"/>
    </location>
</feature>
<dbReference type="GO" id="GO:0007165">
    <property type="term" value="P:signal transduction"/>
    <property type="evidence" value="ECO:0007669"/>
    <property type="project" value="InterPro"/>
</dbReference>
<name>A0AAU9N0M2_9ASTR</name>
<dbReference type="PANTHER" id="PTHR11017">
    <property type="entry name" value="LEUCINE-RICH REPEAT-CONTAINING PROTEIN"/>
    <property type="match status" value="1"/>
</dbReference>
<dbReference type="Gene3D" id="3.40.50.10140">
    <property type="entry name" value="Toll/interleukin-1 receptor homology (TIR) domain"/>
    <property type="match status" value="1"/>
</dbReference>
<keyword evidence="2" id="KW-0677">Repeat</keyword>
<evidence type="ECO:0000256" key="3">
    <source>
        <dbReference type="ARBA" id="ARBA00023027"/>
    </source>
</evidence>
<dbReference type="GO" id="GO:0043531">
    <property type="term" value="F:ADP binding"/>
    <property type="evidence" value="ECO:0007669"/>
    <property type="project" value="InterPro"/>
</dbReference>
<keyword evidence="6" id="KW-1185">Reference proteome</keyword>
<dbReference type="InterPro" id="IPR044974">
    <property type="entry name" value="Disease_R_plants"/>
</dbReference>
<dbReference type="InterPro" id="IPR032675">
    <property type="entry name" value="LRR_dom_sf"/>
</dbReference>
<evidence type="ECO:0000256" key="2">
    <source>
        <dbReference type="ARBA" id="ARBA00022737"/>
    </source>
</evidence>
<evidence type="ECO:0000313" key="5">
    <source>
        <dbReference type="EMBL" id="CAH1431597.1"/>
    </source>
</evidence>
<dbReference type="Pfam" id="PF00931">
    <property type="entry name" value="NB-ARC"/>
    <property type="match status" value="1"/>
</dbReference>
<dbReference type="PRINTS" id="PR00364">
    <property type="entry name" value="DISEASERSIST"/>
</dbReference>
<keyword evidence="3" id="KW-0520">NAD</keyword>
<comment type="caution">
    <text evidence="5">The sequence shown here is derived from an EMBL/GenBank/DDBJ whole genome shotgun (WGS) entry which is preliminary data.</text>
</comment>
<dbReference type="AlphaFoldDB" id="A0AAU9N0M2"/>
<dbReference type="InterPro" id="IPR035897">
    <property type="entry name" value="Toll_tir_struct_dom_sf"/>
</dbReference>
<dbReference type="PROSITE" id="PS50104">
    <property type="entry name" value="TIR"/>
    <property type="match status" value="1"/>
</dbReference>
<protein>
    <recommendedName>
        <fullName evidence="4">TIR domain-containing protein</fullName>
    </recommendedName>
</protein>